<dbReference type="AlphaFoldDB" id="A0A6A5WQW8"/>
<organism evidence="2 3">
    <name type="scientific">Amniculicola lignicola CBS 123094</name>
    <dbReference type="NCBI Taxonomy" id="1392246"/>
    <lineage>
        <taxon>Eukaryota</taxon>
        <taxon>Fungi</taxon>
        <taxon>Dikarya</taxon>
        <taxon>Ascomycota</taxon>
        <taxon>Pezizomycotina</taxon>
        <taxon>Dothideomycetes</taxon>
        <taxon>Pleosporomycetidae</taxon>
        <taxon>Pleosporales</taxon>
        <taxon>Amniculicolaceae</taxon>
        <taxon>Amniculicola</taxon>
    </lineage>
</organism>
<evidence type="ECO:0000256" key="1">
    <source>
        <dbReference type="SAM" id="Phobius"/>
    </source>
</evidence>
<gene>
    <name evidence="2" type="ORF">P154DRAFT_532821</name>
</gene>
<dbReference type="SUPFAM" id="SSF55486">
    <property type="entry name" value="Metalloproteases ('zincins'), catalytic domain"/>
    <property type="match status" value="1"/>
</dbReference>
<sequence>MDTKRPTNLITIVRSERNSLSFAMLFVSILFLGLHALGGNAYHLDNSCTDTQKDFLRQGFLNAFNMIQYANLAWATPNPAQQQLKQWLFGPDDVVTRIRAGQTLGGLDRIAGYGELDTAAGIQRDDIRVYCNTDRLKFKAGVKPKFYDPDSQELLSITDTGGIMCSGSLAYAWVPTNPAMPSIIQICPWFLEYGMEKDPQFQSRIEPGIVARLALKLDEYITGKWYTPIDLFGLFDKVLVHEMTHTRAGMETHDVNGFGGYGWKACRKLSTVREPVTSGIMGPERNADTFALFVSACNLQSRGAMVQENGTFTLPPATKAKARRAMAPNPSALRARRPF</sequence>
<reference evidence="2" key="1">
    <citation type="journal article" date="2020" name="Stud. Mycol.">
        <title>101 Dothideomycetes genomes: a test case for predicting lifestyles and emergence of pathogens.</title>
        <authorList>
            <person name="Haridas S."/>
            <person name="Albert R."/>
            <person name="Binder M."/>
            <person name="Bloem J."/>
            <person name="Labutti K."/>
            <person name="Salamov A."/>
            <person name="Andreopoulos B."/>
            <person name="Baker S."/>
            <person name="Barry K."/>
            <person name="Bills G."/>
            <person name="Bluhm B."/>
            <person name="Cannon C."/>
            <person name="Castanera R."/>
            <person name="Culley D."/>
            <person name="Daum C."/>
            <person name="Ezra D."/>
            <person name="Gonzalez J."/>
            <person name="Henrissat B."/>
            <person name="Kuo A."/>
            <person name="Liang C."/>
            <person name="Lipzen A."/>
            <person name="Lutzoni F."/>
            <person name="Magnuson J."/>
            <person name="Mondo S."/>
            <person name="Nolan M."/>
            <person name="Ohm R."/>
            <person name="Pangilinan J."/>
            <person name="Park H.-J."/>
            <person name="Ramirez L."/>
            <person name="Alfaro M."/>
            <person name="Sun H."/>
            <person name="Tritt A."/>
            <person name="Yoshinaga Y."/>
            <person name="Zwiers L.-H."/>
            <person name="Turgeon B."/>
            <person name="Goodwin S."/>
            <person name="Spatafora J."/>
            <person name="Crous P."/>
            <person name="Grigoriev I."/>
        </authorList>
    </citation>
    <scope>NUCLEOTIDE SEQUENCE</scope>
    <source>
        <strain evidence="2">CBS 123094</strain>
    </source>
</reference>
<dbReference type="OrthoDB" id="4507347at2759"/>
<keyword evidence="3" id="KW-1185">Reference proteome</keyword>
<dbReference type="Proteomes" id="UP000799779">
    <property type="component" value="Unassembled WGS sequence"/>
</dbReference>
<evidence type="ECO:0000313" key="2">
    <source>
        <dbReference type="EMBL" id="KAF2002591.1"/>
    </source>
</evidence>
<keyword evidence="1" id="KW-1133">Transmembrane helix</keyword>
<accession>A0A6A5WQW8</accession>
<evidence type="ECO:0000313" key="3">
    <source>
        <dbReference type="Proteomes" id="UP000799779"/>
    </source>
</evidence>
<dbReference type="InterPro" id="IPR024079">
    <property type="entry name" value="MetalloPept_cat_dom_sf"/>
</dbReference>
<evidence type="ECO:0008006" key="4">
    <source>
        <dbReference type="Google" id="ProtNLM"/>
    </source>
</evidence>
<dbReference type="EMBL" id="ML977576">
    <property type="protein sequence ID" value="KAF2002591.1"/>
    <property type="molecule type" value="Genomic_DNA"/>
</dbReference>
<proteinExistence type="predicted"/>
<feature type="transmembrane region" description="Helical" evidence="1">
    <location>
        <begin position="20"/>
        <end position="38"/>
    </location>
</feature>
<keyword evidence="1" id="KW-0812">Transmembrane</keyword>
<protein>
    <recommendedName>
        <fullName evidence="4">Lysine-specific metallo-endopeptidase domain-containing protein</fullName>
    </recommendedName>
</protein>
<dbReference type="Gene3D" id="3.40.390.10">
    <property type="entry name" value="Collagenase (Catalytic Domain)"/>
    <property type="match status" value="1"/>
</dbReference>
<name>A0A6A5WQW8_9PLEO</name>
<keyword evidence="1" id="KW-0472">Membrane</keyword>
<dbReference type="GO" id="GO:0008237">
    <property type="term" value="F:metallopeptidase activity"/>
    <property type="evidence" value="ECO:0007669"/>
    <property type="project" value="InterPro"/>
</dbReference>